<dbReference type="PANTHER" id="PTHR44472">
    <property type="entry name" value="DDB1- AND CUL4-ASSOCIATED FACTOR 4-RELATED"/>
    <property type="match status" value="1"/>
</dbReference>
<dbReference type="PROSITE" id="PS00678">
    <property type="entry name" value="WD_REPEATS_1"/>
    <property type="match status" value="1"/>
</dbReference>
<feature type="compositionally biased region" description="Low complexity" evidence="4">
    <location>
        <begin position="13"/>
        <end position="28"/>
    </location>
</feature>
<dbReference type="AlphaFoldDB" id="A0A1Y1WAK9"/>
<proteinExistence type="predicted"/>
<dbReference type="InterPro" id="IPR052254">
    <property type="entry name" value="CUL4-DDB1_E3_ligase_receptor"/>
</dbReference>
<dbReference type="OrthoDB" id="128867at2759"/>
<dbReference type="InterPro" id="IPR015943">
    <property type="entry name" value="WD40/YVTN_repeat-like_dom_sf"/>
</dbReference>
<dbReference type="STRING" id="61395.A0A1Y1WAK9"/>
<dbReference type="InterPro" id="IPR001680">
    <property type="entry name" value="WD40_rpt"/>
</dbReference>
<dbReference type="RefSeq" id="XP_040743822.1">
    <property type="nucleotide sequence ID" value="XM_040890346.1"/>
</dbReference>
<sequence>MPNASRKRRRRQQTGNQTGGPVASSSSSSPPPPLSAAATPAPPRAIPGFVYDAEKKRYFPITSRAANAVEQRAEQREKQRVERIARKQQQEKKRHSSMSQWSRPAILRHRAALAVPATAANCWLRFAGMQATRQVRHHNQRSPITALFASTVPNGSTILYVGRRNGAVTPMGLTAEGEVDSAFRDMVLNGPVTSIQELRPSALLLAAMGNSNSAGGLTVYNTNTADAAEHLPLSHTYPDASVFCASRLTDAASNRVAVGLTEKAVVSTVSSTRIHDIFDATTGSDILSTCFLDNKSLFACGGRDGRIRLFDLRLNAKKQSRTRGLLSSDDVRHASCVYAVSFCQDLLVTAGTDNAVRLWDIRMPKAWDESMMYSQQRQSVLAVHQRPTVQNVGTISCQTRAAVGLGLWAHNDVIAAASVDNIVQLWRLPGAEPLCSFSLPAAGGPCTAIHVGFSQWSVPTTFAAQGDNVFVFSHRPA</sequence>
<feature type="compositionally biased region" description="Basic residues" evidence="4">
    <location>
        <begin position="1"/>
        <end position="12"/>
    </location>
</feature>
<dbReference type="GO" id="GO:0080008">
    <property type="term" value="C:Cul4-RING E3 ubiquitin ligase complex"/>
    <property type="evidence" value="ECO:0007669"/>
    <property type="project" value="TreeGrafter"/>
</dbReference>
<dbReference type="PROSITE" id="PS50082">
    <property type="entry name" value="WD_REPEATS_2"/>
    <property type="match status" value="1"/>
</dbReference>
<keyword evidence="6" id="KW-1185">Reference proteome</keyword>
<evidence type="ECO:0000256" key="4">
    <source>
        <dbReference type="SAM" id="MobiDB-lite"/>
    </source>
</evidence>
<dbReference type="InterPro" id="IPR036322">
    <property type="entry name" value="WD40_repeat_dom_sf"/>
</dbReference>
<organism evidence="5 6">
    <name type="scientific">Linderina pennispora</name>
    <dbReference type="NCBI Taxonomy" id="61395"/>
    <lineage>
        <taxon>Eukaryota</taxon>
        <taxon>Fungi</taxon>
        <taxon>Fungi incertae sedis</taxon>
        <taxon>Zoopagomycota</taxon>
        <taxon>Kickxellomycotina</taxon>
        <taxon>Kickxellomycetes</taxon>
        <taxon>Kickxellales</taxon>
        <taxon>Kickxellaceae</taxon>
        <taxon>Linderina</taxon>
    </lineage>
</organism>
<keyword evidence="1 3" id="KW-0853">WD repeat</keyword>
<keyword evidence="2" id="KW-0677">Repeat</keyword>
<dbReference type="Gene3D" id="2.130.10.10">
    <property type="entry name" value="YVTN repeat-like/Quinoprotein amine dehydrogenase"/>
    <property type="match status" value="1"/>
</dbReference>
<dbReference type="EMBL" id="MCFD01000006">
    <property type="protein sequence ID" value="ORX70184.1"/>
    <property type="molecule type" value="Genomic_DNA"/>
</dbReference>
<accession>A0A1Y1WAK9</accession>
<feature type="compositionally biased region" description="Basic and acidic residues" evidence="4">
    <location>
        <begin position="71"/>
        <end position="91"/>
    </location>
</feature>
<dbReference type="PROSITE" id="PS50294">
    <property type="entry name" value="WD_REPEATS_REGION"/>
    <property type="match status" value="1"/>
</dbReference>
<dbReference type="GeneID" id="63806994"/>
<name>A0A1Y1WAK9_9FUNG</name>
<evidence type="ECO:0000256" key="1">
    <source>
        <dbReference type="ARBA" id="ARBA00022574"/>
    </source>
</evidence>
<feature type="region of interest" description="Disordered" evidence="4">
    <location>
        <begin position="1"/>
        <end position="47"/>
    </location>
</feature>
<evidence type="ECO:0000256" key="3">
    <source>
        <dbReference type="PROSITE-ProRule" id="PRU00221"/>
    </source>
</evidence>
<feature type="region of interest" description="Disordered" evidence="4">
    <location>
        <begin position="68"/>
        <end position="101"/>
    </location>
</feature>
<evidence type="ECO:0000256" key="2">
    <source>
        <dbReference type="ARBA" id="ARBA00022737"/>
    </source>
</evidence>
<evidence type="ECO:0000313" key="6">
    <source>
        <dbReference type="Proteomes" id="UP000193922"/>
    </source>
</evidence>
<dbReference type="SMART" id="SM00320">
    <property type="entry name" value="WD40"/>
    <property type="match status" value="3"/>
</dbReference>
<evidence type="ECO:0000313" key="5">
    <source>
        <dbReference type="EMBL" id="ORX70184.1"/>
    </source>
</evidence>
<dbReference type="SUPFAM" id="SSF50978">
    <property type="entry name" value="WD40 repeat-like"/>
    <property type="match status" value="1"/>
</dbReference>
<dbReference type="Proteomes" id="UP000193922">
    <property type="component" value="Unassembled WGS sequence"/>
</dbReference>
<feature type="repeat" description="WD" evidence="3">
    <location>
        <begin position="330"/>
        <end position="362"/>
    </location>
</feature>
<feature type="compositionally biased region" description="Pro residues" evidence="4">
    <location>
        <begin position="29"/>
        <end position="45"/>
    </location>
</feature>
<gene>
    <name evidence="5" type="ORF">DL89DRAFT_292847</name>
</gene>
<dbReference type="Pfam" id="PF00400">
    <property type="entry name" value="WD40"/>
    <property type="match status" value="2"/>
</dbReference>
<reference evidence="5 6" key="1">
    <citation type="submission" date="2016-07" db="EMBL/GenBank/DDBJ databases">
        <title>Pervasive Adenine N6-methylation of Active Genes in Fungi.</title>
        <authorList>
            <consortium name="DOE Joint Genome Institute"/>
            <person name="Mondo S.J."/>
            <person name="Dannebaum R.O."/>
            <person name="Kuo R.C."/>
            <person name="Labutti K."/>
            <person name="Haridas S."/>
            <person name="Kuo A."/>
            <person name="Salamov A."/>
            <person name="Ahrendt S.R."/>
            <person name="Lipzen A."/>
            <person name="Sullivan W."/>
            <person name="Andreopoulos W.B."/>
            <person name="Clum A."/>
            <person name="Lindquist E."/>
            <person name="Daum C."/>
            <person name="Ramamoorthy G.K."/>
            <person name="Gryganskyi A."/>
            <person name="Culley D."/>
            <person name="Magnuson J.K."/>
            <person name="James T.Y."/>
            <person name="O'Malley M.A."/>
            <person name="Stajich J.E."/>
            <person name="Spatafora J.W."/>
            <person name="Visel A."/>
            <person name="Grigoriev I.V."/>
        </authorList>
    </citation>
    <scope>NUCLEOTIDE SEQUENCE [LARGE SCALE GENOMIC DNA]</scope>
    <source>
        <strain evidence="5 6">ATCC 12442</strain>
    </source>
</reference>
<dbReference type="InterPro" id="IPR019775">
    <property type="entry name" value="WD40_repeat_CS"/>
</dbReference>
<comment type="caution">
    <text evidence="5">The sequence shown here is derived from an EMBL/GenBank/DDBJ whole genome shotgun (WGS) entry which is preliminary data.</text>
</comment>
<dbReference type="PANTHER" id="PTHR44472:SF1">
    <property type="entry name" value="DDB1 AND CUL4 ASSOCIATED FACTOR 4"/>
    <property type="match status" value="1"/>
</dbReference>
<protein>
    <submittedName>
        <fullName evidence="5">WD40 repeat-like protein</fullName>
    </submittedName>
</protein>